<evidence type="ECO:0000313" key="4">
    <source>
        <dbReference type="Proteomes" id="UP000230903"/>
    </source>
</evidence>
<accession>A0A2H0UP78</accession>
<evidence type="ECO:0000256" key="2">
    <source>
        <dbReference type="SAM" id="SignalP"/>
    </source>
</evidence>
<sequence length="331" mass="34954">MNTLFVRKTLSFVAVVAIVLAPVLVPSAEAYTTISSDQYFAQERAKYDAQNQNTTNTYNASYDTAYNSGNNNVYAGQSYDNTPSNVITDTEYFAQERAKYGKTHVYVNPSTATTVTSGSANSASASGALGGLFRGSDSDTGVLAITKIEVVNPALRLEGSQIANCDVEVHWQTNQPSVGQVLYGLSSQSEVAIDKISYSNSAMTSMEVSRVSGVKLGCLANSTYYFRVFVYGSDGQIAQSKEIMLVPFGGGVVIENPNAQVAGATDSNSASVLSALGRFGIPIAFLILLLIIGYFIVKWVRGQGGNGNGNGSADGEINLDEPAINIASGQS</sequence>
<keyword evidence="1" id="KW-1133">Transmembrane helix</keyword>
<keyword evidence="1" id="KW-0812">Transmembrane</keyword>
<proteinExistence type="predicted"/>
<dbReference type="Proteomes" id="UP000230903">
    <property type="component" value="Unassembled WGS sequence"/>
</dbReference>
<evidence type="ECO:0000256" key="1">
    <source>
        <dbReference type="SAM" id="Phobius"/>
    </source>
</evidence>
<feature type="chain" id="PRO_5013554013" description="Fibronectin type-III domain-containing protein" evidence="2">
    <location>
        <begin position="31"/>
        <end position="331"/>
    </location>
</feature>
<evidence type="ECO:0000313" key="3">
    <source>
        <dbReference type="EMBL" id="PIR88208.1"/>
    </source>
</evidence>
<organism evidence="3 4">
    <name type="scientific">Candidatus Harrisonbacteria bacterium CG10_big_fil_rev_8_21_14_0_10_45_28</name>
    <dbReference type="NCBI Taxonomy" id="1974586"/>
    <lineage>
        <taxon>Bacteria</taxon>
        <taxon>Candidatus Harrisoniibacteriota</taxon>
    </lineage>
</organism>
<feature type="transmembrane region" description="Helical" evidence="1">
    <location>
        <begin position="279"/>
        <end position="297"/>
    </location>
</feature>
<gene>
    <name evidence="3" type="ORF">COU10_00405</name>
</gene>
<dbReference type="AlphaFoldDB" id="A0A2H0UP78"/>
<comment type="caution">
    <text evidence="3">The sequence shown here is derived from an EMBL/GenBank/DDBJ whole genome shotgun (WGS) entry which is preliminary data.</text>
</comment>
<evidence type="ECO:0008006" key="5">
    <source>
        <dbReference type="Google" id="ProtNLM"/>
    </source>
</evidence>
<name>A0A2H0UP78_9BACT</name>
<protein>
    <recommendedName>
        <fullName evidence="5">Fibronectin type-III domain-containing protein</fullName>
    </recommendedName>
</protein>
<reference evidence="4" key="1">
    <citation type="submission" date="2017-09" db="EMBL/GenBank/DDBJ databases">
        <title>Depth-based differentiation of microbial function through sediment-hosted aquifers and enrichment of novel symbionts in the deep terrestrial subsurface.</title>
        <authorList>
            <person name="Probst A.J."/>
            <person name="Ladd B."/>
            <person name="Jarett J.K."/>
            <person name="Geller-Mcgrath D.E."/>
            <person name="Sieber C.M.K."/>
            <person name="Emerson J.B."/>
            <person name="Anantharaman K."/>
            <person name="Thomas B.C."/>
            <person name="Malmstrom R."/>
            <person name="Stieglmeier M."/>
            <person name="Klingl A."/>
            <person name="Woyke T."/>
            <person name="Ryan C.M."/>
            <person name="Banfield J.F."/>
        </authorList>
    </citation>
    <scope>NUCLEOTIDE SEQUENCE [LARGE SCALE GENOMIC DNA]</scope>
</reference>
<feature type="signal peptide" evidence="2">
    <location>
        <begin position="1"/>
        <end position="30"/>
    </location>
</feature>
<keyword evidence="1" id="KW-0472">Membrane</keyword>
<keyword evidence="2" id="KW-0732">Signal</keyword>
<dbReference type="EMBL" id="PFBC01000007">
    <property type="protein sequence ID" value="PIR88208.1"/>
    <property type="molecule type" value="Genomic_DNA"/>
</dbReference>